<gene>
    <name evidence="1" type="ORF">E4U43_007441</name>
</gene>
<comment type="caution">
    <text evidence="1">The sequence shown here is derived from an EMBL/GenBank/DDBJ whole genome shotgun (WGS) entry which is preliminary data.</text>
</comment>
<dbReference type="AlphaFoldDB" id="A0A9P7ND12"/>
<dbReference type="Proteomes" id="UP000748025">
    <property type="component" value="Unassembled WGS sequence"/>
</dbReference>
<name>A0A9P7ND12_9HYPO</name>
<sequence length="62" mass="6588">MGPASKYDLGDDNFLIFSGQLDDKSGGNAPGQNSAEPQCIARIMMSSGAQLKVQLQTSNVER</sequence>
<dbReference type="EMBL" id="SRPW01000630">
    <property type="protein sequence ID" value="KAG6013197.1"/>
    <property type="molecule type" value="Genomic_DNA"/>
</dbReference>
<evidence type="ECO:0000313" key="2">
    <source>
        <dbReference type="Proteomes" id="UP000748025"/>
    </source>
</evidence>
<reference evidence="1" key="1">
    <citation type="journal article" date="2020" name="bioRxiv">
        <title>Whole genome comparisons of ergot fungi reveals the divergence and evolution of species within the genus Claviceps are the result of varying mechanisms driving genome evolution and host range expansion.</title>
        <authorList>
            <person name="Wyka S.A."/>
            <person name="Mondo S.J."/>
            <person name="Liu M."/>
            <person name="Dettman J."/>
            <person name="Nalam V."/>
            <person name="Broders K.D."/>
        </authorList>
    </citation>
    <scope>NUCLEOTIDE SEQUENCE</scope>
    <source>
        <strain evidence="1">CCC 602</strain>
    </source>
</reference>
<keyword evidence="2" id="KW-1185">Reference proteome</keyword>
<organism evidence="1 2">
    <name type="scientific">Claviceps pusilla</name>
    <dbReference type="NCBI Taxonomy" id="123648"/>
    <lineage>
        <taxon>Eukaryota</taxon>
        <taxon>Fungi</taxon>
        <taxon>Dikarya</taxon>
        <taxon>Ascomycota</taxon>
        <taxon>Pezizomycotina</taxon>
        <taxon>Sordariomycetes</taxon>
        <taxon>Hypocreomycetidae</taxon>
        <taxon>Hypocreales</taxon>
        <taxon>Clavicipitaceae</taxon>
        <taxon>Claviceps</taxon>
    </lineage>
</organism>
<proteinExistence type="predicted"/>
<protein>
    <submittedName>
        <fullName evidence="1">Uncharacterized protein</fullName>
    </submittedName>
</protein>
<accession>A0A9P7ND12</accession>
<evidence type="ECO:0000313" key="1">
    <source>
        <dbReference type="EMBL" id="KAG6013197.1"/>
    </source>
</evidence>